<keyword evidence="5" id="KW-1185">Reference proteome</keyword>
<organism evidence="4 5">
    <name type="scientific">Populus tomentosa</name>
    <name type="common">Chinese white poplar</name>
    <dbReference type="NCBI Taxonomy" id="118781"/>
    <lineage>
        <taxon>Eukaryota</taxon>
        <taxon>Viridiplantae</taxon>
        <taxon>Streptophyta</taxon>
        <taxon>Embryophyta</taxon>
        <taxon>Tracheophyta</taxon>
        <taxon>Spermatophyta</taxon>
        <taxon>Magnoliopsida</taxon>
        <taxon>eudicotyledons</taxon>
        <taxon>Gunneridae</taxon>
        <taxon>Pentapetalae</taxon>
        <taxon>rosids</taxon>
        <taxon>fabids</taxon>
        <taxon>Malpighiales</taxon>
        <taxon>Salicaceae</taxon>
        <taxon>Saliceae</taxon>
        <taxon>Populus</taxon>
    </lineage>
</organism>
<protein>
    <submittedName>
        <fullName evidence="4">Uncharacterized protein</fullName>
    </submittedName>
</protein>
<feature type="domain" description="SEC63" evidence="2">
    <location>
        <begin position="24"/>
        <end position="133"/>
    </location>
</feature>
<reference evidence="4" key="1">
    <citation type="journal article" date="2020" name="bioRxiv">
        <title>Hybrid origin of Populus tomentosa Carr. identified through genome sequencing and phylogenomic analysis.</title>
        <authorList>
            <person name="An X."/>
            <person name="Gao K."/>
            <person name="Chen Z."/>
            <person name="Li J."/>
            <person name="Yang X."/>
            <person name="Yang X."/>
            <person name="Zhou J."/>
            <person name="Guo T."/>
            <person name="Zhao T."/>
            <person name="Huang S."/>
            <person name="Miao D."/>
            <person name="Khan W.U."/>
            <person name="Rao P."/>
            <person name="Ye M."/>
            <person name="Lei B."/>
            <person name="Liao W."/>
            <person name="Wang J."/>
            <person name="Ji L."/>
            <person name="Li Y."/>
            <person name="Guo B."/>
            <person name="Mustafa N.S."/>
            <person name="Li S."/>
            <person name="Yun Q."/>
            <person name="Keller S.R."/>
            <person name="Mao J."/>
            <person name="Zhang R."/>
            <person name="Strauss S.H."/>
        </authorList>
    </citation>
    <scope>NUCLEOTIDE SEQUENCE</scope>
    <source>
        <strain evidence="4">GM15</strain>
        <tissue evidence="4">Leaf</tissue>
    </source>
</reference>
<dbReference type="Proteomes" id="UP000886885">
    <property type="component" value="Chromosome 2A"/>
</dbReference>
<evidence type="ECO:0000259" key="2">
    <source>
        <dbReference type="Pfam" id="PF02889"/>
    </source>
</evidence>
<gene>
    <name evidence="4" type="ORF">POTOM_007083</name>
</gene>
<dbReference type="OrthoDB" id="5575at2759"/>
<evidence type="ECO:0000256" key="1">
    <source>
        <dbReference type="ARBA" id="ARBA00022801"/>
    </source>
</evidence>
<dbReference type="EMBL" id="JAAWWB010000003">
    <property type="protein sequence ID" value="KAG6785522.1"/>
    <property type="molecule type" value="Genomic_DNA"/>
</dbReference>
<evidence type="ECO:0000259" key="3">
    <source>
        <dbReference type="Pfam" id="PF23445"/>
    </source>
</evidence>
<name>A0A8X8AF36_POPTO</name>
<evidence type="ECO:0000313" key="4">
    <source>
        <dbReference type="EMBL" id="KAG6785522.1"/>
    </source>
</evidence>
<feature type="domain" description="MER3 helicase-like winged helix" evidence="3">
    <location>
        <begin position="221"/>
        <end position="270"/>
    </location>
</feature>
<proteinExistence type="predicted"/>
<dbReference type="Pfam" id="PF23445">
    <property type="entry name" value="WHD_SNRNP200"/>
    <property type="match status" value="1"/>
</dbReference>
<dbReference type="AlphaFoldDB" id="A0A8X8AF36"/>
<dbReference type="Pfam" id="PF02889">
    <property type="entry name" value="Sec63"/>
    <property type="match status" value="1"/>
</dbReference>
<comment type="caution">
    <text evidence="4">The sequence shown here is derived from an EMBL/GenBank/DDBJ whole genome shotgun (WGS) entry which is preliminary data.</text>
</comment>
<dbReference type="InterPro" id="IPR004179">
    <property type="entry name" value="Sec63-dom"/>
</dbReference>
<dbReference type="InterPro" id="IPR057842">
    <property type="entry name" value="WH_MER3"/>
</dbReference>
<keyword evidence="1" id="KW-0378">Hydrolase</keyword>
<evidence type="ECO:0000313" key="5">
    <source>
        <dbReference type="Proteomes" id="UP000886885"/>
    </source>
</evidence>
<accession>A0A8X8AF36</accession>
<sequence>MLTFADSSTISKFIPIKISNNERRLTVKGISLTSDTVFITQGVGWLKRAHFDIVLRRGWARLTSIEKALDLCGMVNRECEWRTHPFPQDGQETGQVRPPIPNANLVAVVQHVPHTVSRSEHTISPDFQLEDSVIDISDDILERGWWIKPAFLLWSPWNGSLSLKRFRKKSLGPLYSTEFAICMRALAAWIDKLCPNCLKLDGFICSLSNNVPGSAFVCTFERHLNHFLHGNFNTESVAGVIENKQDVVGYLTFTFMYRRLTQNPNYYNLRERVTGNFVITLSDQEASKCVLEILSSASEKAQLLIRPGEVKVL</sequence>